<dbReference type="AlphaFoldDB" id="A0AA96F508"/>
<dbReference type="KEGG" id="fcj:RN605_12860"/>
<reference evidence="4 5" key="1">
    <citation type="submission" date="2023-09" db="EMBL/GenBank/DDBJ databases">
        <title>Flavobacterium sp. a novel bacteria isolate from Pepper rhizosphere.</title>
        <authorList>
            <person name="Peng Y."/>
            <person name="Lee J."/>
        </authorList>
    </citation>
    <scope>NUCLEOTIDE SEQUENCE [LARGE SCALE GENOMIC DNA]</scope>
    <source>
        <strain evidence="3">PMR2A8</strain>
        <strain evidence="4 5">PMTSA4</strain>
    </source>
</reference>
<dbReference type="RefSeq" id="WP_313325423.1">
    <property type="nucleotide sequence ID" value="NZ_CP134878.1"/>
</dbReference>
<proteinExistence type="predicted"/>
<sequence>MKKNLLLILPIILFTLVSNAQNRIWDFGNDTTNWPINSGYNSNDPATTTIDGLTLISGGSTVGAISASANTFSDGFTSVNMMSVGSATGAPAPTKRALSFPVNGPCTVKLWVFTSSTNRRASISDGTNELAFYLSASPSPYKTILTAEYTGGPGTIYVYTNNTMNFAKLSVSDGSMGINDIGTKTGPIFYTNENQVFVSDVKSNTAISIYAITGALVKRIEASSDTSFELQSGLWIAKVESEEGTKTVKLFVK</sequence>
<evidence type="ECO:0000313" key="4">
    <source>
        <dbReference type="EMBL" id="WNM21560.1"/>
    </source>
</evidence>
<organism evidence="4 5">
    <name type="scientific">Flavobacterium capsici</name>
    <dbReference type="NCBI Taxonomy" id="3075618"/>
    <lineage>
        <taxon>Bacteria</taxon>
        <taxon>Pseudomonadati</taxon>
        <taxon>Bacteroidota</taxon>
        <taxon>Flavobacteriia</taxon>
        <taxon>Flavobacteriales</taxon>
        <taxon>Flavobacteriaceae</taxon>
        <taxon>Flavobacterium</taxon>
    </lineage>
</organism>
<protein>
    <submittedName>
        <fullName evidence="4">T9SS type A sorting domain-containing protein</fullName>
    </submittedName>
</protein>
<keyword evidence="5" id="KW-1185">Reference proteome</keyword>
<dbReference type="NCBIfam" id="TIGR04183">
    <property type="entry name" value="Por_Secre_tail"/>
    <property type="match status" value="1"/>
</dbReference>
<feature type="signal peptide" evidence="2">
    <location>
        <begin position="1"/>
        <end position="20"/>
    </location>
</feature>
<dbReference type="EMBL" id="CP134890">
    <property type="protein sequence ID" value="WNM21560.1"/>
    <property type="molecule type" value="Genomic_DNA"/>
</dbReference>
<dbReference type="InterPro" id="IPR026444">
    <property type="entry name" value="Secre_tail"/>
</dbReference>
<evidence type="ECO:0000313" key="5">
    <source>
        <dbReference type="Proteomes" id="UP001304515"/>
    </source>
</evidence>
<dbReference type="Proteomes" id="UP001304515">
    <property type="component" value="Chromosome"/>
</dbReference>
<keyword evidence="1 2" id="KW-0732">Signal</keyword>
<evidence type="ECO:0000313" key="3">
    <source>
        <dbReference type="EMBL" id="WNM20170.1"/>
    </source>
</evidence>
<accession>A0AA96F508</accession>
<gene>
    <name evidence="4" type="ORF">RN605_12860</name>
    <name evidence="3" type="ORF">RN608_05690</name>
</gene>
<evidence type="ECO:0000256" key="1">
    <source>
        <dbReference type="ARBA" id="ARBA00022729"/>
    </source>
</evidence>
<dbReference type="EMBL" id="CP134878">
    <property type="protein sequence ID" value="WNM20170.1"/>
    <property type="molecule type" value="Genomic_DNA"/>
</dbReference>
<evidence type="ECO:0000256" key="2">
    <source>
        <dbReference type="SAM" id="SignalP"/>
    </source>
</evidence>
<accession>A0AA96F066</accession>
<feature type="chain" id="PRO_5044705314" evidence="2">
    <location>
        <begin position="21"/>
        <end position="253"/>
    </location>
</feature>
<name>A0AA96F508_9FLAO</name>